<feature type="coiled-coil region" evidence="1">
    <location>
        <begin position="81"/>
        <end position="115"/>
    </location>
</feature>
<feature type="compositionally biased region" description="Polar residues" evidence="2">
    <location>
        <begin position="32"/>
        <end position="44"/>
    </location>
</feature>
<evidence type="ECO:0000313" key="4">
    <source>
        <dbReference type="Proteomes" id="UP000033072"/>
    </source>
</evidence>
<evidence type="ECO:0000256" key="2">
    <source>
        <dbReference type="SAM" id="MobiDB-lite"/>
    </source>
</evidence>
<evidence type="ECO:0000256" key="1">
    <source>
        <dbReference type="SAM" id="Coils"/>
    </source>
</evidence>
<reference evidence="3 4" key="1">
    <citation type="submission" date="2014-07" db="EMBL/GenBank/DDBJ databases">
        <title>Methanogenic archaea and the global carbon cycle.</title>
        <authorList>
            <person name="Henriksen J.R."/>
            <person name="Luke J."/>
            <person name="Reinhart S."/>
            <person name="Benedict M.N."/>
            <person name="Youngblut N.D."/>
            <person name="Metcalf M.E."/>
            <person name="Whitaker R.J."/>
            <person name="Metcalf W.W."/>
        </authorList>
    </citation>
    <scope>NUCLEOTIDE SEQUENCE [LARGE SCALE GENOMIC DNA]</scope>
    <source>
        <strain evidence="3 4">Z-7289</strain>
    </source>
</reference>
<keyword evidence="4" id="KW-1185">Reference proteome</keyword>
<keyword evidence="1" id="KW-0175">Coiled coil</keyword>
<gene>
    <name evidence="3" type="ORF">MSLAZ_1488</name>
</gene>
<name>A0A0E3S204_9EURY</name>
<dbReference type="AlphaFoldDB" id="A0A0E3S204"/>
<dbReference type="EMBL" id="CP009515">
    <property type="protein sequence ID" value="AKB74749.1"/>
    <property type="molecule type" value="Genomic_DNA"/>
</dbReference>
<dbReference type="GeneID" id="24806244"/>
<feature type="region of interest" description="Disordered" evidence="2">
    <location>
        <begin position="32"/>
        <end position="61"/>
    </location>
</feature>
<accession>A0A0E3S204</accession>
<dbReference type="PATRIC" id="fig|1434111.4.peg.1944"/>
<proteinExistence type="predicted"/>
<dbReference type="KEGG" id="mls:MSLAZ_1488"/>
<feature type="coiled-coil region" evidence="1">
    <location>
        <begin position="223"/>
        <end position="250"/>
    </location>
</feature>
<evidence type="ECO:0000313" key="3">
    <source>
        <dbReference type="EMBL" id="AKB74749.1"/>
    </source>
</evidence>
<protein>
    <submittedName>
        <fullName evidence="3">Uncharacterized protein</fullName>
    </submittedName>
</protein>
<sequence>MKKQTIKSIASFAVVLMVLSIIPYGAFALENGTNTNQKNATNENGFGKMMPGGMRHGGAGPDEMRGMVLGPAENITEENFADVQAEMLNSITEKIAELQNRYSNVSEAATAEELQAVLLAERQANAEKAGPGEKNGFPGEMCGQGLFEAGNVTEDNFTDAQTGMLNSLQNMTEKLEEVQTKLTEAGDEDKAKELDEKIGELQNIYAEVSGASTAAELNDIIFNHLQTQAVDSLEKEIESINARITEGGNKTDEQLKDRVTEITALITDVKGAGSLDELREIMSSEMNNGKGPMHNGGHINMPGRLGSMQDNGTNNSTEA</sequence>
<dbReference type="Proteomes" id="UP000033072">
    <property type="component" value="Chromosome"/>
</dbReference>
<dbReference type="RefSeq" id="WP_048125851.1">
    <property type="nucleotide sequence ID" value="NZ_CP009515.1"/>
</dbReference>
<organism evidence="3 4">
    <name type="scientific">Methanosarcina lacustris Z-7289</name>
    <dbReference type="NCBI Taxonomy" id="1434111"/>
    <lineage>
        <taxon>Archaea</taxon>
        <taxon>Methanobacteriati</taxon>
        <taxon>Methanobacteriota</taxon>
        <taxon>Stenosarchaea group</taxon>
        <taxon>Methanomicrobia</taxon>
        <taxon>Methanosarcinales</taxon>
        <taxon>Methanosarcinaceae</taxon>
        <taxon>Methanosarcina</taxon>
    </lineage>
</organism>
<dbReference type="HOGENOM" id="CLU_881699_0_0_2"/>